<feature type="transmembrane region" description="Helical" evidence="1">
    <location>
        <begin position="163"/>
        <end position="182"/>
    </location>
</feature>
<proteinExistence type="predicted"/>
<dbReference type="RefSeq" id="WP_074558985.1">
    <property type="nucleotide sequence ID" value="NZ_FMYE01000033.1"/>
</dbReference>
<keyword evidence="1" id="KW-0472">Membrane</keyword>
<name>A0A1G6G7V5_BACOV</name>
<protein>
    <submittedName>
        <fullName evidence="2">Uncharacterized protein</fullName>
    </submittedName>
</protein>
<evidence type="ECO:0000313" key="3">
    <source>
        <dbReference type="Proteomes" id="UP000183670"/>
    </source>
</evidence>
<dbReference type="EMBL" id="FMYE01000033">
    <property type="protein sequence ID" value="SDB78070.1"/>
    <property type="molecule type" value="Genomic_DNA"/>
</dbReference>
<gene>
    <name evidence="2" type="ORF">SAMN05192581_103341</name>
</gene>
<accession>A0A1G6G7V5</accession>
<reference evidence="2 3" key="1">
    <citation type="submission" date="2016-10" db="EMBL/GenBank/DDBJ databases">
        <authorList>
            <person name="de Groot N.N."/>
        </authorList>
    </citation>
    <scope>NUCLEOTIDE SEQUENCE [LARGE SCALE GENOMIC DNA]</scope>
    <source>
        <strain evidence="2 3">NLAE-zl-C500</strain>
    </source>
</reference>
<feature type="transmembrane region" description="Helical" evidence="1">
    <location>
        <begin position="118"/>
        <end position="142"/>
    </location>
</feature>
<feature type="transmembrane region" description="Helical" evidence="1">
    <location>
        <begin position="28"/>
        <end position="47"/>
    </location>
</feature>
<organism evidence="2 3">
    <name type="scientific">Bacteroides ovatus</name>
    <dbReference type="NCBI Taxonomy" id="28116"/>
    <lineage>
        <taxon>Bacteria</taxon>
        <taxon>Pseudomonadati</taxon>
        <taxon>Bacteroidota</taxon>
        <taxon>Bacteroidia</taxon>
        <taxon>Bacteroidales</taxon>
        <taxon>Bacteroidaceae</taxon>
        <taxon>Bacteroides</taxon>
    </lineage>
</organism>
<dbReference type="AlphaFoldDB" id="A0A1G6G7V5"/>
<keyword evidence="1" id="KW-1133">Transmembrane helix</keyword>
<evidence type="ECO:0000256" key="1">
    <source>
        <dbReference type="SAM" id="Phobius"/>
    </source>
</evidence>
<sequence length="752" mass="87237">MYMLSTVISQTGECNAQHATDPCFLNQWGYSTLLLIIIGIGLVYLLFKKRKFLVDNLKWIAGTVFIAGFLIYWYAFNEGGSDSNSIALAFRSALSSMEMFASHSDLLEVPEDLHHDPFYMTIFSVIHFLAVIVSAVFIIKLLGFRFISWVRLCMANLSRKKKCRLFIFWGVNDNAILLANSIRKKAAEPKGKNEEGWENCKFIFVRLLSANESSSHGRFTFSHFFNSSHDGTEKFIEKIEELDGILVNSKFEITGRVIDKVKSEFDLYKYLGLRRLGNLIKKYPQATFYFLSPNEELNLEAVSVFKEIAKCKEDRVHNQVQIYCHARKNNQNQKLEICDGLKHQIHIIDSSNLAVLQLKKNVRNHPVNFVDVNTSKACVKKPFTSMIIGFGETGRDAFRFLYEFGALIDVNGNRNPQKIYVVDEHMDELKGDFLMKAPALKERKNELEWCEEMSIHSERFWEKLSEIIHDLNYVVIAIGNDNEGMALAIDLYEYAYRYRKDCFNDFRIYLRVNGSCNTIQLKQIKEYFNIYGNTRDVIITFGAQEEIFSYDVVSTDVLEVLAKEFYYAYQKIMIDAMPETNEKEIEEKKKAKESLKQTAEEEWNARREALQDKHSLDAQIKLAYQEEQDRANVWHIDTKKFLAGAMGEDGKDNKERLKEMVELTQRDAHTLNYSKVCDVVSSTLFDNLSKCEHLRWNACMELQGFVTCDGDKDFQQKKHKCIVDNDILRSKYPETIPYDQCVVELSFRLKKN</sequence>
<dbReference type="Proteomes" id="UP000183670">
    <property type="component" value="Unassembled WGS sequence"/>
</dbReference>
<keyword evidence="1" id="KW-0812">Transmembrane</keyword>
<feature type="transmembrane region" description="Helical" evidence="1">
    <location>
        <begin position="59"/>
        <end position="76"/>
    </location>
</feature>
<evidence type="ECO:0000313" key="2">
    <source>
        <dbReference type="EMBL" id="SDB78070.1"/>
    </source>
</evidence>